<dbReference type="InterPro" id="IPR004365">
    <property type="entry name" value="NA-bd_OB_tRNA"/>
</dbReference>
<dbReference type="PROSITE" id="PS50862">
    <property type="entry name" value="AA_TRNA_LIGASE_II"/>
    <property type="match status" value="1"/>
</dbReference>
<dbReference type="Proteomes" id="UP001156102">
    <property type="component" value="Unassembled WGS sequence"/>
</dbReference>
<comment type="catalytic activity">
    <reaction evidence="8">
        <text>tRNA(Asx) + L-aspartate + ATP = L-aspartyl-tRNA(Asx) + AMP + diphosphate</text>
        <dbReference type="Rhea" id="RHEA:18349"/>
        <dbReference type="Rhea" id="RHEA-COMP:9710"/>
        <dbReference type="Rhea" id="RHEA-COMP:9711"/>
        <dbReference type="ChEBI" id="CHEBI:29991"/>
        <dbReference type="ChEBI" id="CHEBI:30616"/>
        <dbReference type="ChEBI" id="CHEBI:33019"/>
        <dbReference type="ChEBI" id="CHEBI:78442"/>
        <dbReference type="ChEBI" id="CHEBI:78516"/>
        <dbReference type="ChEBI" id="CHEBI:456215"/>
        <dbReference type="EC" id="6.1.1.23"/>
    </reaction>
</comment>
<reference evidence="10" key="1">
    <citation type="submission" date="2022-07" db="EMBL/GenBank/DDBJ databases">
        <authorList>
            <person name="Li W.-J."/>
            <person name="Deng Q.-Q."/>
        </authorList>
    </citation>
    <scope>NUCLEOTIDE SEQUENCE</scope>
    <source>
        <strain evidence="10">SYSU M60031</strain>
    </source>
</reference>
<keyword evidence="4 8" id="KW-0547">Nucleotide-binding</keyword>
<dbReference type="InterPro" id="IPR045864">
    <property type="entry name" value="aa-tRNA-synth_II/BPL/LPL"/>
</dbReference>
<dbReference type="EMBL" id="JANCLT010000001">
    <property type="protein sequence ID" value="MCP8967280.1"/>
    <property type="molecule type" value="Genomic_DNA"/>
</dbReference>
<dbReference type="SUPFAM" id="SSF55261">
    <property type="entry name" value="GAD domain-like"/>
    <property type="match status" value="1"/>
</dbReference>
<keyword evidence="5 8" id="KW-0067">ATP-binding</keyword>
<dbReference type="NCBIfam" id="TIGR00459">
    <property type="entry name" value="aspS_bact"/>
    <property type="match status" value="1"/>
</dbReference>
<dbReference type="InterPro" id="IPR004115">
    <property type="entry name" value="GAD-like_sf"/>
</dbReference>
<dbReference type="SUPFAM" id="SSF50249">
    <property type="entry name" value="Nucleic acid-binding proteins"/>
    <property type="match status" value="1"/>
</dbReference>
<evidence type="ECO:0000256" key="7">
    <source>
        <dbReference type="ARBA" id="ARBA00023146"/>
    </source>
</evidence>
<feature type="binding site" evidence="8">
    <location>
        <position position="491"/>
    </location>
    <ligand>
        <name>L-aspartate</name>
        <dbReference type="ChEBI" id="CHEBI:29991"/>
    </ligand>
</feature>
<dbReference type="PRINTS" id="PR01042">
    <property type="entry name" value="TRNASYNTHASP"/>
</dbReference>
<dbReference type="Gene3D" id="3.30.930.10">
    <property type="entry name" value="Bira Bifunctional Protein, Domain 2"/>
    <property type="match status" value="1"/>
</dbReference>
<evidence type="ECO:0000256" key="1">
    <source>
        <dbReference type="ARBA" id="ARBA00006303"/>
    </source>
</evidence>
<feature type="binding site" evidence="8">
    <location>
        <begin position="536"/>
        <end position="539"/>
    </location>
    <ligand>
        <name>ATP</name>
        <dbReference type="ChEBI" id="CHEBI:30616"/>
    </ligand>
</feature>
<dbReference type="InterPro" id="IPR012340">
    <property type="entry name" value="NA-bd_OB-fold"/>
</dbReference>
<dbReference type="CDD" id="cd00777">
    <property type="entry name" value="AspRS_core"/>
    <property type="match status" value="1"/>
</dbReference>
<evidence type="ECO:0000313" key="11">
    <source>
        <dbReference type="Proteomes" id="UP001156102"/>
    </source>
</evidence>
<keyword evidence="7 8" id="KW-0030">Aminoacyl-tRNA synthetase</keyword>
<feature type="binding site" evidence="8">
    <location>
        <begin position="222"/>
        <end position="224"/>
    </location>
    <ligand>
        <name>ATP</name>
        <dbReference type="ChEBI" id="CHEBI:30616"/>
    </ligand>
</feature>
<dbReference type="GO" id="GO:0005737">
    <property type="term" value="C:cytoplasm"/>
    <property type="evidence" value="ECO:0007669"/>
    <property type="project" value="UniProtKB-SubCell"/>
</dbReference>
<comment type="subcellular location">
    <subcellularLocation>
        <location evidence="8">Cytoplasm</location>
    </subcellularLocation>
</comment>
<dbReference type="InterPro" id="IPR047090">
    <property type="entry name" value="AspRS_core"/>
</dbReference>
<feature type="binding site" evidence="8">
    <location>
        <position position="231"/>
    </location>
    <ligand>
        <name>ATP</name>
        <dbReference type="ChEBI" id="CHEBI:30616"/>
    </ligand>
</feature>
<evidence type="ECO:0000256" key="8">
    <source>
        <dbReference type="HAMAP-Rule" id="MF_00044"/>
    </source>
</evidence>
<comment type="similarity">
    <text evidence="1 8">Belongs to the class-II aminoacyl-tRNA synthetase family. Type 1 subfamily.</text>
</comment>
<dbReference type="GO" id="GO:0016740">
    <property type="term" value="F:transferase activity"/>
    <property type="evidence" value="ECO:0007669"/>
    <property type="project" value="UniProtKB-ARBA"/>
</dbReference>
<comment type="subunit">
    <text evidence="8">Homodimer.</text>
</comment>
<comment type="function">
    <text evidence="8">Aspartyl-tRNA synthetase with relaxed tRNA specificity since it is able to aspartylate not only its cognate tRNA(Asp) but also tRNA(Asn). Reaction proceeds in two steps: L-aspartate is first activated by ATP to form Asp-AMP and then transferred to the acceptor end of tRNA(Asp/Asn).</text>
</comment>
<evidence type="ECO:0000259" key="9">
    <source>
        <dbReference type="PROSITE" id="PS50862"/>
    </source>
</evidence>
<dbReference type="Pfam" id="PF02938">
    <property type="entry name" value="GAD"/>
    <property type="match status" value="1"/>
</dbReference>
<dbReference type="Pfam" id="PF01336">
    <property type="entry name" value="tRNA_anti-codon"/>
    <property type="match status" value="1"/>
</dbReference>
<dbReference type="PANTHER" id="PTHR22594:SF5">
    <property type="entry name" value="ASPARTATE--TRNA LIGASE, MITOCHONDRIAL"/>
    <property type="match status" value="1"/>
</dbReference>
<feature type="binding site" evidence="8">
    <location>
        <position position="176"/>
    </location>
    <ligand>
        <name>L-aspartate</name>
        <dbReference type="ChEBI" id="CHEBI:29991"/>
    </ligand>
</feature>
<keyword evidence="11" id="KW-1185">Reference proteome</keyword>
<dbReference type="Gene3D" id="3.30.1360.30">
    <property type="entry name" value="GAD-like domain"/>
    <property type="match status" value="1"/>
</dbReference>
<accession>A0AA41X5L6</accession>
<evidence type="ECO:0000256" key="5">
    <source>
        <dbReference type="ARBA" id="ARBA00022840"/>
    </source>
</evidence>
<dbReference type="Gene3D" id="2.40.50.140">
    <property type="entry name" value="Nucleic acid-binding proteins"/>
    <property type="match status" value="1"/>
</dbReference>
<dbReference type="GO" id="GO:0140096">
    <property type="term" value="F:catalytic activity, acting on a protein"/>
    <property type="evidence" value="ECO:0007669"/>
    <property type="project" value="UniProtKB-ARBA"/>
</dbReference>
<feature type="binding site" evidence="8">
    <location>
        <position position="222"/>
    </location>
    <ligand>
        <name>L-aspartate</name>
        <dbReference type="ChEBI" id="CHEBI:29991"/>
    </ligand>
</feature>
<evidence type="ECO:0000256" key="6">
    <source>
        <dbReference type="ARBA" id="ARBA00022917"/>
    </source>
</evidence>
<organism evidence="10 11">
    <name type="scientific">Ectobacillus ponti</name>
    <dbReference type="NCBI Taxonomy" id="2961894"/>
    <lineage>
        <taxon>Bacteria</taxon>
        <taxon>Bacillati</taxon>
        <taxon>Bacillota</taxon>
        <taxon>Bacilli</taxon>
        <taxon>Bacillales</taxon>
        <taxon>Bacillaceae</taxon>
        <taxon>Ectobacillus</taxon>
    </lineage>
</organism>
<feature type="domain" description="Aminoacyl-transfer RNA synthetases class-II family profile" evidence="9">
    <location>
        <begin position="143"/>
        <end position="557"/>
    </location>
</feature>
<sequence length="587" mass="65875">MAERTHHCGQVTTEDTGKQVQLKGWVQKRRDLGGLIFIDLRDRTGIVQVVFNPETSPEALKTAESVRNEYVLHIDGLVVEREAGQVNENLATGRIEVQATAVRVLNSAKTPPFAIADQTEVSEDVRLKYRYLDLRRPVMFETFKMRHNVTKAMRNFLDNEGFLDVETPILTKSTPEGARDYLVPSRVHPGEFYALPQSPQIFKQLLMVGGFERYYQVARCFRDEDLRADRQPEFTQIDIEMSFLTQDELIEMMERMMAMVMKEAKGLEVQTPFPRMTYADAMGRYGSDKPDTRFEMELMDLSEFAAGSGFKVFTSAVESGGQVKALNAKGAADRYSRKDIDALTEFVKIYGAKGLAWLKVEADGLKGPIAKFFEGEDSEALISLLGAEAGDLLLFVADKKSVVADSLGALRLKLGKELGLIDNSKFNFLWVTDWPLLEYDEDAGRYFAAHHPFTMPVREDLPLLDSEPGRVRAQAYDLVLNGYELGGGSLRIYERDVQEKMFEVLGFSKEEAREQFGFLLEAFEYGTPPHGGIALGLDRLVMLLAGRTNLRDTIAFPKTASASCLLTDAPSPVVTAQLDELHLLLKK</sequence>
<dbReference type="HAMAP" id="MF_00044">
    <property type="entry name" value="Asp_tRNA_synth_type1"/>
    <property type="match status" value="1"/>
</dbReference>
<dbReference type="InterPro" id="IPR029351">
    <property type="entry name" value="GAD_dom"/>
</dbReference>
<evidence type="ECO:0000256" key="3">
    <source>
        <dbReference type="ARBA" id="ARBA00022598"/>
    </source>
</evidence>
<dbReference type="Pfam" id="PF00152">
    <property type="entry name" value="tRNA-synt_2"/>
    <property type="match status" value="1"/>
</dbReference>
<keyword evidence="6 8" id="KW-0648">Protein biosynthesis</keyword>
<dbReference type="NCBIfam" id="NF001750">
    <property type="entry name" value="PRK00476.1"/>
    <property type="match status" value="1"/>
</dbReference>
<dbReference type="EC" id="6.1.1.23" evidence="8"/>
<keyword evidence="3 8" id="KW-0436">Ligase</keyword>
<dbReference type="RefSeq" id="WP_254756763.1">
    <property type="nucleotide sequence ID" value="NZ_JANCLT010000001.1"/>
</dbReference>
<feature type="binding site" evidence="8">
    <location>
        <position position="484"/>
    </location>
    <ligand>
        <name>ATP</name>
        <dbReference type="ChEBI" id="CHEBI:30616"/>
    </ligand>
</feature>
<dbReference type="GO" id="GO:0005524">
    <property type="term" value="F:ATP binding"/>
    <property type="evidence" value="ECO:0007669"/>
    <property type="project" value="UniProtKB-UniRule"/>
</dbReference>
<evidence type="ECO:0000256" key="2">
    <source>
        <dbReference type="ARBA" id="ARBA00022490"/>
    </source>
</evidence>
<dbReference type="InterPro" id="IPR047089">
    <property type="entry name" value="Asp-tRNA-ligase_1_N"/>
</dbReference>
<dbReference type="SUPFAM" id="SSF55681">
    <property type="entry name" value="Class II aaRS and biotin synthetases"/>
    <property type="match status" value="1"/>
</dbReference>
<dbReference type="GO" id="GO:0050560">
    <property type="term" value="F:aspartate-tRNA(Asn) ligase activity"/>
    <property type="evidence" value="ECO:0007669"/>
    <property type="project" value="UniProtKB-EC"/>
</dbReference>
<dbReference type="PANTHER" id="PTHR22594">
    <property type="entry name" value="ASPARTYL/LYSYL-TRNA SYNTHETASE"/>
    <property type="match status" value="1"/>
</dbReference>
<gene>
    <name evidence="8 10" type="primary">aspS</name>
    <name evidence="10" type="ORF">NK662_01840</name>
</gene>
<dbReference type="InterPro" id="IPR004364">
    <property type="entry name" value="Aa-tRNA-synt_II"/>
</dbReference>
<name>A0AA41X5L6_9BACI</name>
<dbReference type="CDD" id="cd04317">
    <property type="entry name" value="EcAspRS_like_N"/>
    <property type="match status" value="1"/>
</dbReference>
<comment type="caution">
    <text evidence="10">The sequence shown here is derived from an EMBL/GenBank/DDBJ whole genome shotgun (WGS) entry which is preliminary data.</text>
</comment>
<comment type="caution">
    <text evidence="8">Lacks conserved residue(s) required for the propagation of feature annotation.</text>
</comment>
<proteinExistence type="inferred from homology"/>
<dbReference type="AlphaFoldDB" id="A0AA41X5L6"/>
<dbReference type="GO" id="GO:0006422">
    <property type="term" value="P:aspartyl-tRNA aminoacylation"/>
    <property type="evidence" value="ECO:0007669"/>
    <property type="project" value="UniProtKB-UniRule"/>
</dbReference>
<dbReference type="GO" id="GO:0003676">
    <property type="term" value="F:nucleic acid binding"/>
    <property type="evidence" value="ECO:0007669"/>
    <property type="project" value="InterPro"/>
</dbReference>
<evidence type="ECO:0000313" key="10">
    <source>
        <dbReference type="EMBL" id="MCP8967280.1"/>
    </source>
</evidence>
<keyword evidence="2 8" id="KW-0963">Cytoplasm</keyword>
<dbReference type="GO" id="GO:0004815">
    <property type="term" value="F:aspartate-tRNA ligase activity"/>
    <property type="evidence" value="ECO:0007669"/>
    <property type="project" value="UniProtKB-UniRule"/>
</dbReference>
<dbReference type="InterPro" id="IPR002312">
    <property type="entry name" value="Asp/Asn-tRNA-synth_IIb"/>
</dbReference>
<feature type="region of interest" description="Aspartate" evidence="8">
    <location>
        <begin position="200"/>
        <end position="203"/>
    </location>
</feature>
<dbReference type="InterPro" id="IPR006195">
    <property type="entry name" value="aa-tRNA-synth_II"/>
</dbReference>
<evidence type="ECO:0000256" key="4">
    <source>
        <dbReference type="ARBA" id="ARBA00022741"/>
    </source>
</evidence>
<feature type="binding site" evidence="8">
    <location>
        <position position="450"/>
    </location>
    <ligand>
        <name>L-aspartate</name>
        <dbReference type="ChEBI" id="CHEBI:29991"/>
    </ligand>
</feature>
<feature type="site" description="Important for tRNA non-discrimination" evidence="8">
    <location>
        <position position="84"/>
    </location>
</feature>
<dbReference type="InterPro" id="IPR004524">
    <property type="entry name" value="Asp-tRNA-ligase_1"/>
</dbReference>
<protein>
    <recommendedName>
        <fullName evidence="8">Aspartate--tRNA(Asp/Asn) ligase</fullName>
        <ecNumber evidence="8">6.1.1.23</ecNumber>
    </recommendedName>
    <alternativeName>
        <fullName evidence="8">Aspartyl-tRNA synthetase</fullName>
        <shortName evidence="8">AspRS</shortName>
    </alternativeName>
    <alternativeName>
        <fullName evidence="8">Non-discriminating aspartyl-tRNA synthetase</fullName>
        <shortName evidence="8">ND-AspRS</shortName>
    </alternativeName>
</protein>